<reference evidence="1" key="1">
    <citation type="submission" date="2023-03" db="EMBL/GenBank/DDBJ databases">
        <title>Stygiobacter electus gen. nov., sp. nov., facultatively anaerobic thermotolerant bacterium of the class Ignavibacteria from a well of Yessentuki mineral water deposit.</title>
        <authorList>
            <person name="Podosokorskaya O.A."/>
            <person name="Elcheninov A.G."/>
            <person name="Petrova N.F."/>
            <person name="Zavarzina D.G."/>
            <person name="Kublanov I.V."/>
            <person name="Merkel A.Y."/>
        </authorList>
    </citation>
    <scope>NUCLEOTIDE SEQUENCE</scope>
    <source>
        <strain evidence="1">09-Me</strain>
    </source>
</reference>
<dbReference type="Gene3D" id="3.40.50.150">
    <property type="entry name" value="Vaccinia Virus protein VP39"/>
    <property type="match status" value="1"/>
</dbReference>
<dbReference type="AlphaFoldDB" id="A0AAE3NW87"/>
<keyword evidence="1" id="KW-0808">Transferase</keyword>
<name>A0AAE3NW87_9BACT</name>
<sequence>MEENFKMIDHIEKKENWHEDFIVNLAAQLMPQIYVELGLYHCELFNAMIPYSETLIGVDISAEAGKYMIQSEKVMFMNMTTDEFAELLKKHPVSIDLLFIDADHTKESVLKDFWNYFPFVKEQGLILLHDTYPKNSQYTDKGYCGNAYLVIDELKNHFDEFEFVTIPIHPGLTIIRKRKTQLAWETSV</sequence>
<comment type="caution">
    <text evidence="1">The sequence shown here is derived from an EMBL/GenBank/DDBJ whole genome shotgun (WGS) entry which is preliminary data.</text>
</comment>
<dbReference type="Proteomes" id="UP001221302">
    <property type="component" value="Unassembled WGS sequence"/>
</dbReference>
<dbReference type="SUPFAM" id="SSF53335">
    <property type="entry name" value="S-adenosyl-L-methionine-dependent methyltransferases"/>
    <property type="match status" value="1"/>
</dbReference>
<keyword evidence="1" id="KW-0489">Methyltransferase</keyword>
<accession>A0AAE3NW87</accession>
<dbReference type="Pfam" id="PF13578">
    <property type="entry name" value="Methyltransf_24"/>
    <property type="match status" value="1"/>
</dbReference>
<proteinExistence type="predicted"/>
<protein>
    <submittedName>
        <fullName evidence="1">Class I SAM-dependent methyltransferase</fullName>
        <ecNumber evidence="1">2.1.1.-</ecNumber>
    </submittedName>
</protein>
<dbReference type="InterPro" id="IPR029063">
    <property type="entry name" value="SAM-dependent_MTases_sf"/>
</dbReference>
<dbReference type="GO" id="GO:0032259">
    <property type="term" value="P:methylation"/>
    <property type="evidence" value="ECO:0007669"/>
    <property type="project" value="UniProtKB-KW"/>
</dbReference>
<dbReference type="GO" id="GO:0008168">
    <property type="term" value="F:methyltransferase activity"/>
    <property type="evidence" value="ECO:0007669"/>
    <property type="project" value="UniProtKB-KW"/>
</dbReference>
<dbReference type="EC" id="2.1.1.-" evidence="1"/>
<evidence type="ECO:0000313" key="2">
    <source>
        <dbReference type="Proteomes" id="UP001221302"/>
    </source>
</evidence>
<gene>
    <name evidence="1" type="ORF">P0M35_03550</name>
</gene>
<organism evidence="1 2">
    <name type="scientific">Stygiobacter electus</name>
    <dbReference type="NCBI Taxonomy" id="3032292"/>
    <lineage>
        <taxon>Bacteria</taxon>
        <taxon>Pseudomonadati</taxon>
        <taxon>Ignavibacteriota</taxon>
        <taxon>Ignavibacteria</taxon>
        <taxon>Ignavibacteriales</taxon>
        <taxon>Melioribacteraceae</taxon>
        <taxon>Stygiobacter</taxon>
    </lineage>
</organism>
<dbReference type="RefSeq" id="WP_321534978.1">
    <property type="nucleotide sequence ID" value="NZ_JARGDL010000003.1"/>
</dbReference>
<dbReference type="EMBL" id="JARGDL010000003">
    <property type="protein sequence ID" value="MDF1611211.1"/>
    <property type="molecule type" value="Genomic_DNA"/>
</dbReference>
<keyword evidence="2" id="KW-1185">Reference proteome</keyword>
<evidence type="ECO:0000313" key="1">
    <source>
        <dbReference type="EMBL" id="MDF1611211.1"/>
    </source>
</evidence>